<accession>A0ACC4BT55</accession>
<protein>
    <submittedName>
        <fullName evidence="1">Uncharacterized protein</fullName>
    </submittedName>
</protein>
<comment type="caution">
    <text evidence="1">The sequence shown here is derived from an EMBL/GenBank/DDBJ whole genome shotgun (WGS) entry which is preliminary data.</text>
</comment>
<dbReference type="Proteomes" id="UP000309997">
    <property type="component" value="Unassembled WGS sequence"/>
</dbReference>
<organism evidence="1 2">
    <name type="scientific">Populus alba</name>
    <name type="common">White poplar</name>
    <dbReference type="NCBI Taxonomy" id="43335"/>
    <lineage>
        <taxon>Eukaryota</taxon>
        <taxon>Viridiplantae</taxon>
        <taxon>Streptophyta</taxon>
        <taxon>Embryophyta</taxon>
        <taxon>Tracheophyta</taxon>
        <taxon>Spermatophyta</taxon>
        <taxon>Magnoliopsida</taxon>
        <taxon>eudicotyledons</taxon>
        <taxon>Gunneridae</taxon>
        <taxon>Pentapetalae</taxon>
        <taxon>rosids</taxon>
        <taxon>fabids</taxon>
        <taxon>Malpighiales</taxon>
        <taxon>Salicaceae</taxon>
        <taxon>Saliceae</taxon>
        <taxon>Populus</taxon>
    </lineage>
</organism>
<dbReference type="EMBL" id="RCHU02000008">
    <property type="protein sequence ID" value="KAL3581565.1"/>
    <property type="molecule type" value="Genomic_DNA"/>
</dbReference>
<sequence>MVECSESFKGVKRYQRNNSHFENGKMNFLPPVMVDIGYGCVFYKHFQVDGGGGCGIDGTLTYISSHIKRLGKVKRGGGVPRVSGPSNYIMNLPFDSFAVEWGTIILPFLVRLRVRGLQILMAEISKLMV</sequence>
<keyword evidence="2" id="KW-1185">Reference proteome</keyword>
<proteinExistence type="predicted"/>
<evidence type="ECO:0000313" key="2">
    <source>
        <dbReference type="Proteomes" id="UP000309997"/>
    </source>
</evidence>
<reference evidence="1 2" key="1">
    <citation type="journal article" date="2024" name="Plant Biotechnol. J.">
        <title>Genome and CRISPR/Cas9 system of a widespread forest tree (Populus alba) in the world.</title>
        <authorList>
            <person name="Liu Y.J."/>
            <person name="Jiang P.F."/>
            <person name="Han X.M."/>
            <person name="Li X.Y."/>
            <person name="Wang H.M."/>
            <person name="Wang Y.J."/>
            <person name="Wang X.X."/>
            <person name="Zeng Q.Y."/>
        </authorList>
    </citation>
    <scope>NUCLEOTIDE SEQUENCE [LARGE SCALE GENOMIC DNA]</scope>
    <source>
        <strain evidence="2">cv. PAL-ZL1</strain>
    </source>
</reference>
<name>A0ACC4BT55_POPAL</name>
<gene>
    <name evidence="1" type="ORF">D5086_015897</name>
</gene>
<evidence type="ECO:0000313" key="1">
    <source>
        <dbReference type="EMBL" id="KAL3581565.1"/>
    </source>
</evidence>